<dbReference type="Gene3D" id="1.20.1080.10">
    <property type="entry name" value="Glycerol uptake facilitator protein"/>
    <property type="match status" value="1"/>
</dbReference>
<evidence type="ECO:0000256" key="9">
    <source>
        <dbReference type="SAM" id="MobiDB-lite"/>
    </source>
</evidence>
<dbReference type="SUPFAM" id="SSF48317">
    <property type="entry name" value="Acid phosphatase/Vanadium-dependent haloperoxidase"/>
    <property type="match status" value="1"/>
</dbReference>
<dbReference type="STRING" id="183478.A0A364N027"/>
<feature type="transmembrane region" description="Helical" evidence="10">
    <location>
        <begin position="333"/>
        <end position="350"/>
    </location>
</feature>
<dbReference type="Gene3D" id="1.20.144.10">
    <property type="entry name" value="Phosphatidic acid phosphatase type 2/haloperoxidase"/>
    <property type="match status" value="1"/>
</dbReference>
<dbReference type="Pfam" id="PF00230">
    <property type="entry name" value="MIP"/>
    <property type="match status" value="1"/>
</dbReference>
<comment type="similarity">
    <text evidence="2 8">Belongs to the MIP/aquaporin (TC 1.A.8) family.</text>
</comment>
<feature type="transmembrane region" description="Helical" evidence="10">
    <location>
        <begin position="69"/>
        <end position="90"/>
    </location>
</feature>
<dbReference type="OrthoDB" id="3222at2759"/>
<feature type="transmembrane region" description="Helical" evidence="10">
    <location>
        <begin position="6"/>
        <end position="22"/>
    </location>
</feature>
<evidence type="ECO:0000256" key="6">
    <source>
        <dbReference type="ARBA" id="ARBA00023136"/>
    </source>
</evidence>
<dbReference type="GO" id="GO:0005886">
    <property type="term" value="C:plasma membrane"/>
    <property type="evidence" value="ECO:0007669"/>
    <property type="project" value="TreeGrafter"/>
</dbReference>
<evidence type="ECO:0000256" key="2">
    <source>
        <dbReference type="ARBA" id="ARBA00006175"/>
    </source>
</evidence>
<feature type="transmembrane region" description="Helical" evidence="10">
    <location>
        <begin position="261"/>
        <end position="282"/>
    </location>
</feature>
<reference evidence="13" key="1">
    <citation type="submission" date="2018-05" db="EMBL/GenBank/DDBJ databases">
        <title>Draft genome sequence of Stemphylium lycopersici strain CIDEFI 213.</title>
        <authorList>
            <person name="Medina R."/>
            <person name="Franco M.E.E."/>
            <person name="Lucentini C.G."/>
            <person name="Saparrat M.C.N."/>
            <person name="Balatti P.A."/>
        </authorList>
    </citation>
    <scope>NUCLEOTIDE SEQUENCE [LARGE SCALE GENOMIC DNA]</scope>
    <source>
        <strain evidence="13">CIDEFI 213</strain>
    </source>
</reference>
<dbReference type="PANTHER" id="PTHR19139:SF283">
    <property type="entry name" value="AQUAPORIN"/>
    <property type="match status" value="1"/>
</dbReference>
<keyword evidence="13" id="KW-1185">Reference proteome</keyword>
<evidence type="ECO:0000313" key="12">
    <source>
        <dbReference type="EMBL" id="RAR08463.1"/>
    </source>
</evidence>
<evidence type="ECO:0000256" key="8">
    <source>
        <dbReference type="RuleBase" id="RU000477"/>
    </source>
</evidence>
<dbReference type="InterPro" id="IPR000425">
    <property type="entry name" value="MIP"/>
</dbReference>
<dbReference type="EMBL" id="QGDH01000086">
    <property type="protein sequence ID" value="RAR08463.1"/>
    <property type="molecule type" value="Genomic_DNA"/>
</dbReference>
<feature type="transmembrane region" description="Helical" evidence="10">
    <location>
        <begin position="176"/>
        <end position="200"/>
    </location>
</feature>
<evidence type="ECO:0000256" key="10">
    <source>
        <dbReference type="SAM" id="Phobius"/>
    </source>
</evidence>
<keyword evidence="3 8" id="KW-0812">Transmembrane</keyword>
<evidence type="ECO:0000256" key="4">
    <source>
        <dbReference type="ARBA" id="ARBA00022737"/>
    </source>
</evidence>
<evidence type="ECO:0000256" key="7">
    <source>
        <dbReference type="ARBA" id="ARBA00034651"/>
    </source>
</evidence>
<gene>
    <name evidence="12" type="ORF">DDE83_005946</name>
</gene>
<dbReference type="Proteomes" id="UP000249619">
    <property type="component" value="Unassembled WGS sequence"/>
</dbReference>
<sequence length="351" mass="38054">MPSSHAQFVSFFSLTLALFLLFRHVPHPTDTHTPFSFGSRVLLSLLASVCAGAVAASRVYLSYHTPNQVMVGGAAGAAFALAWFAFTTYLRRAGWLAWALETWLLRSLRVRDLVVQEDLVDSGWARWEDRRRRQALQVQGKKSQNGNQIPLPLNESDYDVPAPEAKERPSRLEGHVVAASGEFAGTFMFLFFAFSGQLMITNQASERSLLNGGTSSQQNIFTALVYGFSLLVNVWAFFRISGGLFNPAVTLGMVVAGQLPFIRSLFLVPAQLLACMAAAGLVECMFPGDVGVVNTTLSGGTSIAQGLFIEMFMTAELVFVVLMLAAEKSKSTFMAPIGIGLALFVAMMGGT</sequence>
<proteinExistence type="inferred from homology"/>
<organism evidence="12 13">
    <name type="scientific">Stemphylium lycopersici</name>
    <name type="common">Tomato gray leaf spot disease fungus</name>
    <name type="synonym">Thyrospora lycopersici</name>
    <dbReference type="NCBI Taxonomy" id="183478"/>
    <lineage>
        <taxon>Eukaryota</taxon>
        <taxon>Fungi</taxon>
        <taxon>Dikarya</taxon>
        <taxon>Ascomycota</taxon>
        <taxon>Pezizomycotina</taxon>
        <taxon>Dothideomycetes</taxon>
        <taxon>Pleosporomycetidae</taxon>
        <taxon>Pleosporales</taxon>
        <taxon>Pleosporineae</taxon>
        <taxon>Pleosporaceae</taxon>
        <taxon>Stemphylium</taxon>
    </lineage>
</organism>
<dbReference type="PRINTS" id="PR00783">
    <property type="entry name" value="MINTRINSICP"/>
</dbReference>
<comment type="catalytic activity">
    <reaction evidence="7">
        <text>H2O(in) = H2O(out)</text>
        <dbReference type="Rhea" id="RHEA:29667"/>
        <dbReference type="ChEBI" id="CHEBI:15377"/>
    </reaction>
</comment>
<dbReference type="InterPro" id="IPR034294">
    <property type="entry name" value="Aquaporin_transptr"/>
</dbReference>
<evidence type="ECO:0000256" key="3">
    <source>
        <dbReference type="ARBA" id="ARBA00022692"/>
    </source>
</evidence>
<keyword evidence="8" id="KW-0813">Transport</keyword>
<feature type="compositionally biased region" description="Polar residues" evidence="9">
    <location>
        <begin position="136"/>
        <end position="148"/>
    </location>
</feature>
<dbReference type="PANTHER" id="PTHR19139">
    <property type="entry name" value="AQUAPORIN TRANSPORTER"/>
    <property type="match status" value="1"/>
</dbReference>
<evidence type="ECO:0000256" key="1">
    <source>
        <dbReference type="ARBA" id="ARBA00004141"/>
    </source>
</evidence>
<evidence type="ECO:0000259" key="11">
    <source>
        <dbReference type="Pfam" id="PF01569"/>
    </source>
</evidence>
<dbReference type="InterPro" id="IPR000326">
    <property type="entry name" value="PAP2/HPO"/>
</dbReference>
<comment type="caution">
    <text evidence="12">The sequence shown here is derived from an EMBL/GenBank/DDBJ whole genome shotgun (WGS) entry which is preliminary data.</text>
</comment>
<accession>A0A364N027</accession>
<feature type="transmembrane region" description="Helical" evidence="10">
    <location>
        <begin position="42"/>
        <end position="63"/>
    </location>
</feature>
<protein>
    <submittedName>
        <fullName evidence="12">Aquaporin-like protein</fullName>
    </submittedName>
</protein>
<comment type="subcellular location">
    <subcellularLocation>
        <location evidence="1">Membrane</location>
        <topology evidence="1">Multi-pass membrane protein</topology>
    </subcellularLocation>
</comment>
<dbReference type="InterPro" id="IPR023271">
    <property type="entry name" value="Aquaporin-like"/>
</dbReference>
<keyword evidence="5 10" id="KW-1133">Transmembrane helix</keyword>
<evidence type="ECO:0000313" key="13">
    <source>
        <dbReference type="Proteomes" id="UP000249619"/>
    </source>
</evidence>
<evidence type="ECO:0000256" key="5">
    <source>
        <dbReference type="ARBA" id="ARBA00022989"/>
    </source>
</evidence>
<dbReference type="Pfam" id="PF01569">
    <property type="entry name" value="PAP2"/>
    <property type="match status" value="1"/>
</dbReference>
<feature type="domain" description="Phosphatidic acid phosphatase type 2/haloperoxidase" evidence="11">
    <location>
        <begin position="1"/>
        <end position="90"/>
    </location>
</feature>
<dbReference type="AlphaFoldDB" id="A0A364N027"/>
<keyword evidence="4" id="KW-0677">Repeat</keyword>
<dbReference type="InterPro" id="IPR036938">
    <property type="entry name" value="PAP2/HPO_sf"/>
</dbReference>
<dbReference type="SUPFAM" id="SSF81338">
    <property type="entry name" value="Aquaporin-like"/>
    <property type="match status" value="1"/>
</dbReference>
<keyword evidence="6 10" id="KW-0472">Membrane</keyword>
<feature type="transmembrane region" description="Helical" evidence="10">
    <location>
        <begin position="302"/>
        <end position="326"/>
    </location>
</feature>
<feature type="transmembrane region" description="Helical" evidence="10">
    <location>
        <begin position="220"/>
        <end position="240"/>
    </location>
</feature>
<name>A0A364N027_STELY</name>
<feature type="region of interest" description="Disordered" evidence="9">
    <location>
        <begin position="136"/>
        <end position="155"/>
    </location>
</feature>
<dbReference type="GO" id="GO:0015250">
    <property type="term" value="F:water channel activity"/>
    <property type="evidence" value="ECO:0007669"/>
    <property type="project" value="TreeGrafter"/>
</dbReference>